<evidence type="ECO:0000256" key="1">
    <source>
        <dbReference type="PROSITE-ProRule" id="PRU00339"/>
    </source>
</evidence>
<feature type="repeat" description="TPR" evidence="1">
    <location>
        <begin position="43"/>
        <end position="76"/>
    </location>
</feature>
<evidence type="ECO:0000256" key="2">
    <source>
        <dbReference type="SAM" id="SignalP"/>
    </source>
</evidence>
<dbReference type="RefSeq" id="WP_110076512.1">
    <property type="nucleotide sequence ID" value="NZ_QGTT01000015.1"/>
</dbReference>
<keyword evidence="4" id="KW-1185">Reference proteome</keyword>
<dbReference type="PROSITE" id="PS50293">
    <property type="entry name" value="TPR_REGION"/>
    <property type="match status" value="1"/>
</dbReference>
<proteinExistence type="predicted"/>
<dbReference type="NCBIfam" id="TIGR02521">
    <property type="entry name" value="type_IV_pilW"/>
    <property type="match status" value="1"/>
</dbReference>
<reference evidence="3 4" key="1">
    <citation type="submission" date="2018-05" db="EMBL/GenBank/DDBJ databases">
        <title>Freshwater and sediment microbial communities from various areas in North America, analyzing microbe dynamics in response to fracking.</title>
        <authorList>
            <person name="Lamendella R."/>
        </authorList>
    </citation>
    <scope>NUCLEOTIDE SEQUENCE [LARGE SCALE GENOMIC DNA]</scope>
    <source>
        <strain evidence="3 4">125B1</strain>
    </source>
</reference>
<dbReference type="OrthoDB" id="9814042at2"/>
<evidence type="ECO:0000313" key="3">
    <source>
        <dbReference type="EMBL" id="PWW10345.1"/>
    </source>
</evidence>
<dbReference type="SMART" id="SM00028">
    <property type="entry name" value="TPR"/>
    <property type="match status" value="4"/>
</dbReference>
<organism evidence="3 4">
    <name type="scientific">Pseudidiomarina maritima</name>
    <dbReference type="NCBI Taxonomy" id="519453"/>
    <lineage>
        <taxon>Bacteria</taxon>
        <taxon>Pseudomonadati</taxon>
        <taxon>Pseudomonadota</taxon>
        <taxon>Gammaproteobacteria</taxon>
        <taxon>Alteromonadales</taxon>
        <taxon>Idiomarinaceae</taxon>
        <taxon>Pseudidiomarina</taxon>
    </lineage>
</organism>
<feature type="repeat" description="TPR" evidence="1">
    <location>
        <begin position="77"/>
        <end position="110"/>
    </location>
</feature>
<name>A0A317Q3Z5_9GAMM</name>
<accession>A0A317Q3Z5</accession>
<sequence>MRTQLYTLLIAIVSLALASGCVSQRTLDGKSQPAQQFDAQEAAQTRLALGLQYLRSGNFEQAKANLERALSYTPDNPDVYTGLAFYYQQVRDPQQAESYYRQALKLQPTDGNNYNNLGVLLCNQGRFAEAEQQFQRAIDQPGYVKVAGTYENLARCANLAGQWQLADQYYQLALNHSGGSVAMLESYATFLLAQGNYPKAAEVIAQRADFPQLSASYLWLEVQLAHAQRNNNKRDEFGALLLSRFPQSDQARNYQQLNK</sequence>
<dbReference type="PROSITE" id="PS51257">
    <property type="entry name" value="PROKAR_LIPOPROTEIN"/>
    <property type="match status" value="1"/>
</dbReference>
<dbReference type="EMBL" id="QGTT01000015">
    <property type="protein sequence ID" value="PWW10345.1"/>
    <property type="molecule type" value="Genomic_DNA"/>
</dbReference>
<dbReference type="Gene3D" id="1.25.40.10">
    <property type="entry name" value="Tetratricopeptide repeat domain"/>
    <property type="match status" value="1"/>
</dbReference>
<dbReference type="AlphaFoldDB" id="A0A317Q3Z5"/>
<comment type="caution">
    <text evidence="3">The sequence shown here is derived from an EMBL/GenBank/DDBJ whole genome shotgun (WGS) entry which is preliminary data.</text>
</comment>
<protein>
    <submittedName>
        <fullName evidence="3">Type IV pilus assembly protein PilF</fullName>
    </submittedName>
</protein>
<dbReference type="PANTHER" id="PTHR12558:SF13">
    <property type="entry name" value="CELL DIVISION CYCLE PROTEIN 27 HOMOLOG"/>
    <property type="match status" value="1"/>
</dbReference>
<dbReference type="InterPro" id="IPR019734">
    <property type="entry name" value="TPR_rpt"/>
</dbReference>
<keyword evidence="2" id="KW-0732">Signal</keyword>
<dbReference type="Pfam" id="PF13374">
    <property type="entry name" value="TPR_10"/>
    <property type="match status" value="1"/>
</dbReference>
<dbReference type="Pfam" id="PF13424">
    <property type="entry name" value="TPR_12"/>
    <property type="match status" value="1"/>
</dbReference>
<dbReference type="Proteomes" id="UP000246964">
    <property type="component" value="Unassembled WGS sequence"/>
</dbReference>
<dbReference type="PROSITE" id="PS50005">
    <property type="entry name" value="TPR"/>
    <property type="match status" value="2"/>
</dbReference>
<keyword evidence="1" id="KW-0802">TPR repeat</keyword>
<dbReference type="InterPro" id="IPR013360">
    <property type="entry name" value="Pilus_4_PilW"/>
</dbReference>
<dbReference type="SUPFAM" id="SSF48452">
    <property type="entry name" value="TPR-like"/>
    <property type="match status" value="1"/>
</dbReference>
<dbReference type="PANTHER" id="PTHR12558">
    <property type="entry name" value="CELL DIVISION CYCLE 16,23,27"/>
    <property type="match status" value="1"/>
</dbReference>
<dbReference type="InterPro" id="IPR011990">
    <property type="entry name" value="TPR-like_helical_dom_sf"/>
</dbReference>
<evidence type="ECO:0000313" key="4">
    <source>
        <dbReference type="Proteomes" id="UP000246964"/>
    </source>
</evidence>
<gene>
    <name evidence="3" type="ORF">DET45_11522</name>
</gene>
<feature type="signal peptide" evidence="2">
    <location>
        <begin position="1"/>
        <end position="18"/>
    </location>
</feature>
<feature type="chain" id="PRO_5016429880" evidence="2">
    <location>
        <begin position="19"/>
        <end position="259"/>
    </location>
</feature>